<reference evidence="3 4" key="1">
    <citation type="journal article" date="2016" name="Nat. Commun.">
        <title>Thousands of microbial genomes shed light on interconnected biogeochemical processes in an aquifer system.</title>
        <authorList>
            <person name="Anantharaman K."/>
            <person name="Brown C.T."/>
            <person name="Hug L.A."/>
            <person name="Sharon I."/>
            <person name="Castelle C.J."/>
            <person name="Probst A.J."/>
            <person name="Thomas B.C."/>
            <person name="Singh A."/>
            <person name="Wilkins M.J."/>
            <person name="Karaoz U."/>
            <person name="Brodie E.L."/>
            <person name="Williams K.H."/>
            <person name="Hubbard S.S."/>
            <person name="Banfield J.F."/>
        </authorList>
    </citation>
    <scope>NUCLEOTIDE SEQUENCE [LARGE SCALE GENOMIC DNA]</scope>
</reference>
<comment type="caution">
    <text evidence="3">The sequence shown here is derived from an EMBL/GenBank/DDBJ whole genome shotgun (WGS) entry which is preliminary data.</text>
</comment>
<dbReference type="InterPro" id="IPR005990">
    <property type="entry name" value="IMP_DH"/>
</dbReference>
<accession>A0A1F4VLA9</accession>
<gene>
    <name evidence="3" type="ORF">A2976_03700</name>
</gene>
<protein>
    <recommendedName>
        <fullName evidence="2">IMP dehydrogenase/GMP reductase domain-containing protein</fullName>
    </recommendedName>
</protein>
<evidence type="ECO:0000313" key="4">
    <source>
        <dbReference type="Proteomes" id="UP000178346"/>
    </source>
</evidence>
<dbReference type="Proteomes" id="UP000178346">
    <property type="component" value="Unassembled WGS sequence"/>
</dbReference>
<evidence type="ECO:0000313" key="3">
    <source>
        <dbReference type="EMBL" id="OGC57770.1"/>
    </source>
</evidence>
<name>A0A1F4VLA9_UNCKA</name>
<dbReference type="GO" id="GO:0003938">
    <property type="term" value="F:IMP dehydrogenase activity"/>
    <property type="evidence" value="ECO:0007669"/>
    <property type="project" value="InterPro"/>
</dbReference>
<dbReference type="PANTHER" id="PTHR11911:SF111">
    <property type="entry name" value="INOSINE-5'-MONOPHOSPHATE DEHYDROGENASE"/>
    <property type="match status" value="1"/>
</dbReference>
<dbReference type="InterPro" id="IPR013785">
    <property type="entry name" value="Aldolase_TIM"/>
</dbReference>
<evidence type="ECO:0000256" key="1">
    <source>
        <dbReference type="ARBA" id="ARBA00005502"/>
    </source>
</evidence>
<organism evidence="3 4">
    <name type="scientific">candidate division WWE3 bacterium RIFCSPLOWO2_01_FULL_41_9</name>
    <dbReference type="NCBI Taxonomy" id="1802626"/>
    <lineage>
        <taxon>Bacteria</taxon>
        <taxon>Katanobacteria</taxon>
    </lineage>
</organism>
<evidence type="ECO:0000259" key="2">
    <source>
        <dbReference type="Pfam" id="PF00478"/>
    </source>
</evidence>
<dbReference type="AlphaFoldDB" id="A0A1F4VLA9"/>
<dbReference type="GO" id="GO:0005737">
    <property type="term" value="C:cytoplasm"/>
    <property type="evidence" value="ECO:0007669"/>
    <property type="project" value="TreeGrafter"/>
</dbReference>
<dbReference type="SUPFAM" id="SSF51412">
    <property type="entry name" value="Inosine monophosphate dehydrogenase (IMPDH)"/>
    <property type="match status" value="1"/>
</dbReference>
<comment type="similarity">
    <text evidence="1">Belongs to the IMPDH/GMPR family.</text>
</comment>
<dbReference type="SMART" id="SM01240">
    <property type="entry name" value="IMPDH"/>
    <property type="match status" value="1"/>
</dbReference>
<dbReference type="CDD" id="cd00381">
    <property type="entry name" value="IMPDH"/>
    <property type="match status" value="1"/>
</dbReference>
<dbReference type="Gene3D" id="3.20.20.70">
    <property type="entry name" value="Aldolase class I"/>
    <property type="match status" value="2"/>
</dbReference>
<feature type="domain" description="IMP dehydrogenase/GMP reductase" evidence="2">
    <location>
        <begin position="12"/>
        <end position="351"/>
    </location>
</feature>
<sequence>MKHVLDEQFPLALSYDDVLLVPQFSDIKSRSDVDLSTHISPKLKLKIPMISTKMDTITGVEMAVAMGKLGGMGILPRFDTLDIQVANVKKVREAGVVAAAAVGVKNGYMERAEALIQAGATVIDIDVAHGHMKQTIEATINIKRRFGDSITLISGITSTYECADDLYTAGADAVLVGVGSGSICTTRIMTGFGVPGLTSLVETARAAKKHKKTFIPDAGIRNSGDIVKALATGASAIVGGNIFAGTDETPGDIIEYEGKLYKKYNGSASQAEKINQVEKDPTDKPAAYVVHVEGVEGLMAYRGPISDWVNGLLAGVRSGLSYAGARNIPELWEKAKFIRVTTGGLKESNAHDIIIKLS</sequence>
<dbReference type="PANTHER" id="PTHR11911">
    <property type="entry name" value="INOSINE-5-MONOPHOSPHATE DEHYDROGENASE RELATED"/>
    <property type="match status" value="1"/>
</dbReference>
<dbReference type="InterPro" id="IPR001093">
    <property type="entry name" value="IMP_DH_GMPRt"/>
</dbReference>
<dbReference type="EMBL" id="MEVJ01000017">
    <property type="protein sequence ID" value="OGC57770.1"/>
    <property type="molecule type" value="Genomic_DNA"/>
</dbReference>
<proteinExistence type="inferred from homology"/>
<dbReference type="GO" id="GO:0006183">
    <property type="term" value="P:GTP biosynthetic process"/>
    <property type="evidence" value="ECO:0007669"/>
    <property type="project" value="TreeGrafter"/>
</dbReference>
<dbReference type="Pfam" id="PF00478">
    <property type="entry name" value="IMPDH"/>
    <property type="match status" value="1"/>
</dbReference>